<evidence type="ECO:0000256" key="2">
    <source>
        <dbReference type="ARBA" id="ARBA00022763"/>
    </source>
</evidence>
<accession>A0A6M3M0E1</accession>
<dbReference type="InterPro" id="IPR005122">
    <property type="entry name" value="Uracil-DNA_glycosylase-like"/>
</dbReference>
<protein>
    <submittedName>
        <fullName evidence="6">Putative uracil DNA glycosylase superfamily protein</fullName>
    </submittedName>
</protein>
<dbReference type="EMBL" id="MT143661">
    <property type="protein sequence ID" value="QJA99659.1"/>
    <property type="molecule type" value="Genomic_DNA"/>
</dbReference>
<keyword evidence="4" id="KW-0234">DNA repair</keyword>
<sequence length="225" mass="25902">MKLKELLGQSWWERLKPFVESPEFTVIEKFVFSEYQKFKCFPPADQVFTAFNLCHYDSIRVVILGQDPYIHPNQAAGIAFGIPENQHVVPPSLENIRMEVEKDVYNGMLLHFDYTLRSWLSQGVFCQNVALTVRSGKSGSHMSIWQPFTVEWIKLLNQTPGKVWLLWGNDAKAFKSYINPKNHYILEAAHPAAESYRKNAGFFGCGHFSKVNQIIEGNNGESIRW</sequence>
<dbReference type="SUPFAM" id="SSF52141">
    <property type="entry name" value="Uracil-DNA glycosylase-like"/>
    <property type="match status" value="1"/>
</dbReference>
<comment type="similarity">
    <text evidence="1">Belongs to the uracil-DNA glycosylase (UDG) superfamily. UNG family.</text>
</comment>
<name>A0A6M3M0E1_9ZZZZ</name>
<dbReference type="Pfam" id="PF03167">
    <property type="entry name" value="UDG"/>
    <property type="match status" value="1"/>
</dbReference>
<dbReference type="SMART" id="SM00986">
    <property type="entry name" value="UDG"/>
    <property type="match status" value="1"/>
</dbReference>
<dbReference type="InterPro" id="IPR036895">
    <property type="entry name" value="Uracil-DNA_glycosylase-like_sf"/>
</dbReference>
<evidence type="ECO:0000259" key="5">
    <source>
        <dbReference type="SMART" id="SM00986"/>
    </source>
</evidence>
<reference evidence="6" key="1">
    <citation type="submission" date="2020-03" db="EMBL/GenBank/DDBJ databases">
        <title>The deep terrestrial virosphere.</title>
        <authorList>
            <person name="Holmfeldt K."/>
            <person name="Nilsson E."/>
            <person name="Simone D."/>
            <person name="Lopez-Fernandez M."/>
            <person name="Wu X."/>
            <person name="de Brujin I."/>
            <person name="Lundin D."/>
            <person name="Andersson A."/>
            <person name="Bertilsson S."/>
            <person name="Dopson M."/>
        </authorList>
    </citation>
    <scope>NUCLEOTIDE SEQUENCE</scope>
    <source>
        <strain evidence="6">MM171A00924</strain>
    </source>
</reference>
<dbReference type="GO" id="GO:0097510">
    <property type="term" value="P:base-excision repair, AP site formation via deaminated base removal"/>
    <property type="evidence" value="ECO:0007669"/>
    <property type="project" value="TreeGrafter"/>
</dbReference>
<gene>
    <name evidence="6" type="ORF">MM171A00924_0014</name>
</gene>
<keyword evidence="3" id="KW-0378">Hydrolase</keyword>
<dbReference type="InterPro" id="IPR018085">
    <property type="entry name" value="Ura-DNA_Glyclase_AS"/>
</dbReference>
<feature type="domain" description="Uracil-DNA glycosylase-like" evidence="5">
    <location>
        <begin position="52"/>
        <end position="215"/>
    </location>
</feature>
<dbReference type="PANTHER" id="PTHR11264">
    <property type="entry name" value="URACIL-DNA GLYCOSYLASE"/>
    <property type="match status" value="1"/>
</dbReference>
<dbReference type="InterPro" id="IPR002043">
    <property type="entry name" value="UDG_fam1"/>
</dbReference>
<keyword evidence="2" id="KW-0227">DNA damage</keyword>
<evidence type="ECO:0000256" key="1">
    <source>
        <dbReference type="ARBA" id="ARBA00008184"/>
    </source>
</evidence>
<dbReference type="AlphaFoldDB" id="A0A6M3M0E1"/>
<evidence type="ECO:0000256" key="3">
    <source>
        <dbReference type="ARBA" id="ARBA00022801"/>
    </source>
</evidence>
<dbReference type="CDD" id="cd10027">
    <property type="entry name" value="UDG-F1-like"/>
    <property type="match status" value="1"/>
</dbReference>
<dbReference type="PROSITE" id="PS00130">
    <property type="entry name" value="U_DNA_GLYCOSYLASE"/>
    <property type="match status" value="1"/>
</dbReference>
<dbReference type="SMART" id="SM00987">
    <property type="entry name" value="UreE_C"/>
    <property type="match status" value="1"/>
</dbReference>
<proteinExistence type="inferred from homology"/>
<evidence type="ECO:0000256" key="4">
    <source>
        <dbReference type="ARBA" id="ARBA00023204"/>
    </source>
</evidence>
<dbReference type="GO" id="GO:0004844">
    <property type="term" value="F:uracil DNA N-glycosylase activity"/>
    <property type="evidence" value="ECO:0007669"/>
    <property type="project" value="InterPro"/>
</dbReference>
<dbReference type="Gene3D" id="3.40.470.10">
    <property type="entry name" value="Uracil-DNA glycosylase-like domain"/>
    <property type="match status" value="1"/>
</dbReference>
<dbReference type="PANTHER" id="PTHR11264:SF0">
    <property type="entry name" value="URACIL-DNA GLYCOSYLASE"/>
    <property type="match status" value="1"/>
</dbReference>
<organism evidence="6">
    <name type="scientific">viral metagenome</name>
    <dbReference type="NCBI Taxonomy" id="1070528"/>
    <lineage>
        <taxon>unclassified sequences</taxon>
        <taxon>metagenomes</taxon>
        <taxon>organismal metagenomes</taxon>
    </lineage>
</organism>
<evidence type="ECO:0000313" key="6">
    <source>
        <dbReference type="EMBL" id="QJA99659.1"/>
    </source>
</evidence>
<dbReference type="NCBIfam" id="NF003592">
    <property type="entry name" value="PRK05254.1-5"/>
    <property type="match status" value="1"/>
</dbReference>